<protein>
    <submittedName>
        <fullName evidence="3">D-alanyl-D-alanine carboxypeptidase/D-alanyl-D-alanine-endopeptidase</fullName>
    </submittedName>
</protein>
<proteinExistence type="inferred from homology"/>
<dbReference type="SUPFAM" id="SSF56601">
    <property type="entry name" value="beta-lactamase/transpeptidase-like"/>
    <property type="match status" value="1"/>
</dbReference>
<keyword evidence="4" id="KW-1185">Reference proteome</keyword>
<dbReference type="OrthoDB" id="56883at2"/>
<evidence type="ECO:0000313" key="3">
    <source>
        <dbReference type="EMBL" id="AVL99516.1"/>
    </source>
</evidence>
<dbReference type="Pfam" id="PF02113">
    <property type="entry name" value="Peptidase_S13"/>
    <property type="match status" value="2"/>
</dbReference>
<organism evidence="3 4">
    <name type="scientific">Gordonia iterans</name>
    <dbReference type="NCBI Taxonomy" id="1004901"/>
    <lineage>
        <taxon>Bacteria</taxon>
        <taxon>Bacillati</taxon>
        <taxon>Actinomycetota</taxon>
        <taxon>Actinomycetes</taxon>
        <taxon>Mycobacteriales</taxon>
        <taxon>Gordoniaceae</taxon>
        <taxon>Gordonia</taxon>
    </lineage>
</organism>
<evidence type="ECO:0000256" key="2">
    <source>
        <dbReference type="ARBA" id="ARBA00022801"/>
    </source>
</evidence>
<name>A0A2S0KCV7_9ACTN</name>
<dbReference type="GO" id="GO:0000270">
    <property type="term" value="P:peptidoglycan metabolic process"/>
    <property type="evidence" value="ECO:0007669"/>
    <property type="project" value="TreeGrafter"/>
</dbReference>
<dbReference type="GO" id="GO:0004185">
    <property type="term" value="F:serine-type carboxypeptidase activity"/>
    <property type="evidence" value="ECO:0007669"/>
    <property type="project" value="InterPro"/>
</dbReference>
<dbReference type="PRINTS" id="PR00922">
    <property type="entry name" value="DADACBPTASE3"/>
</dbReference>
<keyword evidence="3" id="KW-0645">Protease</keyword>
<dbReference type="KEGG" id="git:C6V83_03655"/>
<dbReference type="PANTHER" id="PTHR30023">
    <property type="entry name" value="D-ALANYL-D-ALANINE CARBOXYPEPTIDASE"/>
    <property type="match status" value="1"/>
</dbReference>
<sequence length="447" mass="46142">MLATALILVLVAALALGGVLGYNWYSLKPEPVPVGTPPRPAAVTVDPSIRPVSPDAPMPTKAGIAAALREGLRNRDLGKLTGMVSDPVTGEVLWSKDPDDPRTPASNAKILTAAAVLEQLDHGSRLTTEVVQGDDGQVILVGALDPTLSVQDPGSDTFYTDAPRISDLAEQIRKSGVEVTSVAVAPSSVEGPAMERTWSEEDIEGGDIAPITSLMVDGARQRPLEEYSPRSAEPDVDAGRALAEQLGVSTRVTQAQPRPSARTLASVESAPLSTRVGDMMRLSDNILAETLAIELSEAMGGPASIAGGTEAIVKVLRDKGFDVSGVVLRDASGLSTANKVPARLLDRLVSAAAGDAHPKLRPLLDTFPVAAGTGTLATRFPPGNPGAGWVRAKTGTLTGVSSLTGIVQTVDGRVLAFALMSGGTSPADARPALDDLVGALRECGCRG</sequence>
<gene>
    <name evidence="3" type="primary">dacB</name>
    <name evidence="3" type="ORF">C6V83_03655</name>
</gene>
<dbReference type="EMBL" id="CP027433">
    <property type="protein sequence ID" value="AVL99516.1"/>
    <property type="molecule type" value="Genomic_DNA"/>
</dbReference>
<dbReference type="GO" id="GO:0006508">
    <property type="term" value="P:proteolysis"/>
    <property type="evidence" value="ECO:0007669"/>
    <property type="project" value="InterPro"/>
</dbReference>
<reference evidence="3 4" key="1">
    <citation type="submission" date="2018-03" db="EMBL/GenBank/DDBJ databases">
        <title>Characteristics and genome of n-alkane degrading marine bacteria Gordonia iterans isolated from crude oil contaminated in Tae-an, South Korea.</title>
        <authorList>
            <person name="Lee S.-S."/>
            <person name="Kim H."/>
        </authorList>
    </citation>
    <scope>NUCLEOTIDE SEQUENCE [LARGE SCALE GENOMIC DNA]</scope>
    <source>
        <strain evidence="3 4">Co17</strain>
    </source>
</reference>
<dbReference type="InterPro" id="IPR000667">
    <property type="entry name" value="Peptidase_S13"/>
</dbReference>
<dbReference type="PANTHER" id="PTHR30023:SF0">
    <property type="entry name" value="PENICILLIN-SENSITIVE CARBOXYPEPTIDASE A"/>
    <property type="match status" value="1"/>
</dbReference>
<keyword evidence="3" id="KW-0121">Carboxypeptidase</keyword>
<comment type="similarity">
    <text evidence="1">Belongs to the peptidase S13 family.</text>
</comment>
<keyword evidence="2" id="KW-0378">Hydrolase</keyword>
<dbReference type="Proteomes" id="UP000239814">
    <property type="component" value="Chromosome"/>
</dbReference>
<evidence type="ECO:0000256" key="1">
    <source>
        <dbReference type="ARBA" id="ARBA00006096"/>
    </source>
</evidence>
<dbReference type="InterPro" id="IPR012338">
    <property type="entry name" value="Beta-lactam/transpept-like"/>
</dbReference>
<dbReference type="AlphaFoldDB" id="A0A2S0KCV7"/>
<dbReference type="NCBIfam" id="TIGR00666">
    <property type="entry name" value="PBP4"/>
    <property type="match status" value="1"/>
</dbReference>
<evidence type="ECO:0000313" key="4">
    <source>
        <dbReference type="Proteomes" id="UP000239814"/>
    </source>
</evidence>
<accession>A0A2S0KCV7</accession>
<dbReference type="Gene3D" id="3.40.710.10">
    <property type="entry name" value="DD-peptidase/beta-lactamase superfamily"/>
    <property type="match status" value="2"/>
</dbReference>